<name>A0A1I1ZAU8_9ACTN</name>
<dbReference type="AlphaFoldDB" id="A0A1I1ZAU8"/>
<dbReference type="GO" id="GO:0051131">
    <property type="term" value="P:chaperone-mediated protein complex assembly"/>
    <property type="evidence" value="ECO:0007669"/>
    <property type="project" value="InterPro"/>
</dbReference>
<dbReference type="STRING" id="1798228.SAMN05216574_10326"/>
<dbReference type="EMBL" id="FOND01000003">
    <property type="protein sequence ID" value="SFE28886.1"/>
    <property type="molecule type" value="Genomic_DNA"/>
</dbReference>
<dbReference type="Gene3D" id="1.10.3480.10">
    <property type="entry name" value="TorD-like"/>
    <property type="match status" value="1"/>
</dbReference>
<evidence type="ECO:0000313" key="3">
    <source>
        <dbReference type="Proteomes" id="UP000198589"/>
    </source>
</evidence>
<protein>
    <submittedName>
        <fullName evidence="2">Respiratory nitrate reductase chaperone NarJ</fullName>
    </submittedName>
</protein>
<sequence length="232" mass="25081">MSPRLLSRRPGPTAAEVATARQAASLLLGYPDEDLLARLPVLRAAVAPLPVEFAGPLGRFLDHLETTPLQQQQAEYVETFDLRRKCCLYLTYFTHGDTRKRGMALVQFKHLYSRAGMTLSDEELPDHLAVVLEFAAIGDAARGERLLTEYRPGLELIRLSLDDRGSPYAAVLQAVSATLPPVQADDRAAVLRLAREGPPGEDVGLDPYGALPFAPPEFIPQPTSGASAGAPA</sequence>
<dbReference type="InterPro" id="IPR020945">
    <property type="entry name" value="DMSO/NO3_reduct_chaperone"/>
</dbReference>
<organism evidence="2 3">
    <name type="scientific">Blastococcus tunisiensis</name>
    <dbReference type="NCBI Taxonomy" id="1798228"/>
    <lineage>
        <taxon>Bacteria</taxon>
        <taxon>Bacillati</taxon>
        <taxon>Actinomycetota</taxon>
        <taxon>Actinomycetes</taxon>
        <taxon>Geodermatophilales</taxon>
        <taxon>Geodermatophilaceae</taxon>
        <taxon>Blastococcus</taxon>
    </lineage>
</organism>
<gene>
    <name evidence="2" type="ORF">SAMN05216574_10326</name>
</gene>
<dbReference type="GO" id="GO:0051082">
    <property type="term" value="F:unfolded protein binding"/>
    <property type="evidence" value="ECO:0007669"/>
    <property type="project" value="InterPro"/>
</dbReference>
<keyword evidence="1" id="KW-0534">Nitrate assimilation</keyword>
<dbReference type="GO" id="GO:0016530">
    <property type="term" value="F:metallochaperone activity"/>
    <property type="evidence" value="ECO:0007669"/>
    <property type="project" value="TreeGrafter"/>
</dbReference>
<reference evidence="3" key="1">
    <citation type="submission" date="2016-10" db="EMBL/GenBank/DDBJ databases">
        <authorList>
            <person name="Varghese N."/>
            <person name="Submissions S."/>
        </authorList>
    </citation>
    <scope>NUCLEOTIDE SEQUENCE [LARGE SCALE GENOMIC DNA]</scope>
    <source>
        <strain evidence="3">DSM 46838</strain>
    </source>
</reference>
<dbReference type="Pfam" id="PF02613">
    <property type="entry name" value="Nitrate_red_del"/>
    <property type="match status" value="1"/>
</dbReference>
<evidence type="ECO:0000256" key="1">
    <source>
        <dbReference type="ARBA" id="ARBA00023063"/>
    </source>
</evidence>
<evidence type="ECO:0000313" key="2">
    <source>
        <dbReference type="EMBL" id="SFE28886.1"/>
    </source>
</evidence>
<dbReference type="GO" id="GO:0042128">
    <property type="term" value="P:nitrate assimilation"/>
    <property type="evidence" value="ECO:0007669"/>
    <property type="project" value="UniProtKB-KW"/>
</dbReference>
<dbReference type="SUPFAM" id="SSF89155">
    <property type="entry name" value="TorD-like"/>
    <property type="match status" value="1"/>
</dbReference>
<dbReference type="Proteomes" id="UP000198589">
    <property type="component" value="Unassembled WGS sequence"/>
</dbReference>
<proteinExistence type="predicted"/>
<dbReference type="PANTHER" id="PTHR43680:SF2">
    <property type="entry name" value="NITRATE REDUCTASE MOLYBDENUM COFACTOR ASSEMBLY CHAPERONE NARJ"/>
    <property type="match status" value="1"/>
</dbReference>
<dbReference type="PANTHER" id="PTHR43680">
    <property type="entry name" value="NITRATE REDUCTASE MOLYBDENUM COFACTOR ASSEMBLY CHAPERONE"/>
    <property type="match status" value="1"/>
</dbReference>
<dbReference type="OrthoDB" id="4307003at2"/>
<dbReference type="RefSeq" id="WP_092195609.1">
    <property type="nucleotide sequence ID" value="NZ_FOND01000003.1"/>
</dbReference>
<dbReference type="InterPro" id="IPR036411">
    <property type="entry name" value="TorD-like_sf"/>
</dbReference>
<dbReference type="NCBIfam" id="TIGR00684">
    <property type="entry name" value="narJ"/>
    <property type="match status" value="1"/>
</dbReference>
<accession>A0A1I1ZAU8</accession>
<keyword evidence="3" id="KW-1185">Reference proteome</keyword>
<dbReference type="InterPro" id="IPR003765">
    <property type="entry name" value="NO3_reductase_chaperone_NarJ"/>
</dbReference>